<name>G0UK63_TRYCI</name>
<evidence type="ECO:0000313" key="7">
    <source>
        <dbReference type="EMBL" id="CCC89768.1"/>
    </source>
</evidence>
<feature type="region of interest" description="Disordered" evidence="5">
    <location>
        <begin position="704"/>
        <end position="723"/>
    </location>
</feature>
<dbReference type="InterPro" id="IPR023088">
    <property type="entry name" value="PDEase"/>
</dbReference>
<dbReference type="InterPro" id="IPR002073">
    <property type="entry name" value="PDEase_catalytic_dom"/>
</dbReference>
<feature type="domain" description="PDEase" evidence="6">
    <location>
        <begin position="330"/>
        <end position="662"/>
    </location>
</feature>
<gene>
    <name evidence="7" type="ORF">TCIL3000_3_1980</name>
</gene>
<feature type="binding site" evidence="4">
    <location>
        <position position="459"/>
    </location>
    <ligand>
        <name>Zn(2+)</name>
        <dbReference type="ChEBI" id="CHEBI:29105"/>
        <label>2</label>
    </ligand>
</feature>
<dbReference type="GO" id="GO:0046872">
    <property type="term" value="F:metal ion binding"/>
    <property type="evidence" value="ECO:0007669"/>
    <property type="project" value="UniProtKB-KW"/>
</dbReference>
<feature type="region of interest" description="Disordered" evidence="5">
    <location>
        <begin position="760"/>
        <end position="789"/>
    </location>
</feature>
<feature type="binding site" evidence="4">
    <location>
        <position position="570"/>
    </location>
    <ligand>
        <name>Zn(2+)</name>
        <dbReference type="ChEBI" id="CHEBI:29105"/>
        <label>1</label>
    </ligand>
</feature>
<dbReference type="CDD" id="cd00065">
    <property type="entry name" value="FYVE_like_SF"/>
    <property type="match status" value="1"/>
</dbReference>
<dbReference type="GO" id="GO:0004114">
    <property type="term" value="F:3',5'-cyclic-nucleotide phosphodiesterase activity"/>
    <property type="evidence" value="ECO:0007669"/>
    <property type="project" value="InterPro"/>
</dbReference>
<evidence type="ECO:0000256" key="3">
    <source>
        <dbReference type="PIRSR" id="PIRSR623088-1"/>
    </source>
</evidence>
<dbReference type="PROSITE" id="PS51845">
    <property type="entry name" value="PDEASE_I_2"/>
    <property type="match status" value="1"/>
</dbReference>
<keyword evidence="2" id="KW-0378">Hydrolase</keyword>
<dbReference type="EMBL" id="HE575316">
    <property type="protein sequence ID" value="CCC89768.1"/>
    <property type="molecule type" value="Genomic_DNA"/>
</dbReference>
<proteinExistence type="predicted"/>
<sequence length="950" mass="105487">MCKYLSTSLVSNLGAWPTFTFFVFSCPLCSDVYANHIHPTHQRFKLTGTAYGHLAMVSFDGLNNSHYRSQLDGRDCPTCGKELTSRTATTFCPCCSRVCCAQCVEAECTVVSNEAPFKVCINCYPMLQTYRNRSTLNILPLYTLSGAASPPTRESGEIKRRVSSTHASVTAAVVRPVIPDAETRRNAAQNVNKDRKATFPNPRAYQGCNIANKVCDATKLTPRCASYEAKTCTPLRLKERSSSTSKLEEEISHLKRQNSALNSKLQEFHAHAEVTQRKMEYIVNQTQLRDVVVHTLQKRVADYQEEVTRLKQQQLSLGSIGAAPPILSSARLLRPSLVQPIILSVVPPKDVSLREGINLSSWAFDTMEIASLVPSALQSIALAIVKRWNLFSTTEELQKWSHMVAALENNYRANPFHNALRAADVLQAVFSLVSTHKPLMKYVTLLELKALVFATVALDVRHPGYTNDFLVRTCDPLCHRHPGPGTLEQMHVDTAFHLLEVPELNFTYRMSEASLLKFKAIVAHLINRTDYAAHSEHLEHWSAKARDGGFDYGSMDDRVDALSLLLVAADFSANTRGPEIAKKWLVVIEEHAAQAEEERRRGLSVTPGFELPTSVERSQMVFLDSVVIPLFDKVQQLFPGVVEPSQNLRILRTRYAAWAHAKPTDSPPSSYDGGGVRRRDLGSPDEMRQNYHIVGRGSVDNHASCDMWQQSTPDRPARPAFGARTVQASSKSERLTSSESIQSNACWTEGTRMTGSECLSTSLDNRLDDGRSPAPSPAPGLHNPGFTTGERNGCIGRFVQRIAPSRTLDATVPQILDKPKPTRLTDQGVVNHQRERVAPFPARGTTSLKSQQWDGDERLARKYYEMDDLLLHVRAMRVDGGVVKDGEEKHRQLHNTLAEREAAITEAAELLRLRRTYIQSGGSLGNSAVLQGRLETAITQLKAAATLLAK</sequence>
<feature type="binding site" evidence="4">
    <location>
        <position position="459"/>
    </location>
    <ligand>
        <name>Zn(2+)</name>
        <dbReference type="ChEBI" id="CHEBI:29105"/>
        <label>1</label>
    </ligand>
</feature>
<dbReference type="InterPro" id="IPR013083">
    <property type="entry name" value="Znf_RING/FYVE/PHD"/>
</dbReference>
<dbReference type="PROSITE" id="PS51257">
    <property type="entry name" value="PROKAR_LIPOPROTEIN"/>
    <property type="match status" value="1"/>
</dbReference>
<dbReference type="InterPro" id="IPR011011">
    <property type="entry name" value="Znf_FYVE_PHD"/>
</dbReference>
<dbReference type="Gene3D" id="3.30.40.10">
    <property type="entry name" value="Zinc/RING finger domain, C3HC4 (zinc finger)"/>
    <property type="match status" value="1"/>
</dbReference>
<dbReference type="InterPro" id="IPR036971">
    <property type="entry name" value="PDEase_catalytic_dom_sf"/>
</dbReference>
<dbReference type="AlphaFoldDB" id="G0UK63"/>
<organism evidence="7">
    <name type="scientific">Trypanosoma congolense (strain IL3000)</name>
    <dbReference type="NCBI Taxonomy" id="1068625"/>
    <lineage>
        <taxon>Eukaryota</taxon>
        <taxon>Discoba</taxon>
        <taxon>Euglenozoa</taxon>
        <taxon>Kinetoplastea</taxon>
        <taxon>Metakinetoplastina</taxon>
        <taxon>Trypanosomatida</taxon>
        <taxon>Trypanosomatidae</taxon>
        <taxon>Trypanosoma</taxon>
        <taxon>Nannomonas</taxon>
    </lineage>
</organism>
<evidence type="ECO:0000256" key="2">
    <source>
        <dbReference type="ARBA" id="ARBA00022801"/>
    </source>
</evidence>
<accession>G0UK63</accession>
<evidence type="ECO:0000256" key="1">
    <source>
        <dbReference type="ARBA" id="ARBA00022723"/>
    </source>
</evidence>
<feature type="active site" description="Proton donor" evidence="3">
    <location>
        <position position="417"/>
    </location>
</feature>
<dbReference type="PANTHER" id="PTHR11347">
    <property type="entry name" value="CYCLIC NUCLEOTIDE PHOSPHODIESTERASE"/>
    <property type="match status" value="1"/>
</dbReference>
<dbReference type="SUPFAM" id="SSF57903">
    <property type="entry name" value="FYVE/PHD zinc finger"/>
    <property type="match status" value="1"/>
</dbReference>
<evidence type="ECO:0000256" key="4">
    <source>
        <dbReference type="PIRSR" id="PIRSR623088-3"/>
    </source>
</evidence>
<protein>
    <submittedName>
        <fullName evidence="7">Putative 3', 5'-cyclic nucleotide phosphodiesterase</fullName>
    </submittedName>
</protein>
<evidence type="ECO:0000256" key="5">
    <source>
        <dbReference type="SAM" id="MobiDB-lite"/>
    </source>
</evidence>
<dbReference type="GO" id="GO:0007165">
    <property type="term" value="P:signal transduction"/>
    <property type="evidence" value="ECO:0007669"/>
    <property type="project" value="InterPro"/>
</dbReference>
<keyword evidence="1 4" id="KW-0479">Metal-binding</keyword>
<dbReference type="Gene3D" id="1.10.1300.10">
    <property type="entry name" value="3'5'-cyclic nucleotide phosphodiesterase, catalytic domain"/>
    <property type="match status" value="1"/>
</dbReference>
<dbReference type="SUPFAM" id="SSF109604">
    <property type="entry name" value="HD-domain/PDEase-like"/>
    <property type="match status" value="1"/>
</dbReference>
<dbReference type="PRINTS" id="PR00387">
    <property type="entry name" value="PDIESTERASE1"/>
</dbReference>
<feature type="region of interest" description="Disordered" evidence="5">
    <location>
        <begin position="661"/>
        <end position="683"/>
    </location>
</feature>
<dbReference type="VEuPathDB" id="TriTrypDB:TcIL3000_3_1980"/>
<dbReference type="Pfam" id="PF00233">
    <property type="entry name" value="PDEase_I"/>
    <property type="match status" value="1"/>
</dbReference>
<evidence type="ECO:0000259" key="6">
    <source>
        <dbReference type="PROSITE" id="PS51845"/>
    </source>
</evidence>
<reference evidence="7" key="1">
    <citation type="journal article" date="2012" name="Proc. Natl. Acad. Sci. U.S.A.">
        <title>Antigenic diversity is generated by distinct evolutionary mechanisms in African trypanosome species.</title>
        <authorList>
            <person name="Jackson A.P."/>
            <person name="Berry A."/>
            <person name="Aslett M."/>
            <person name="Allison H.C."/>
            <person name="Burton P."/>
            <person name="Vavrova-Anderson J."/>
            <person name="Brown R."/>
            <person name="Browne H."/>
            <person name="Corton N."/>
            <person name="Hauser H."/>
            <person name="Gamble J."/>
            <person name="Gilderthorp R."/>
            <person name="Marcello L."/>
            <person name="McQuillan J."/>
            <person name="Otto T.D."/>
            <person name="Quail M.A."/>
            <person name="Sanders M.J."/>
            <person name="van Tonder A."/>
            <person name="Ginger M.L."/>
            <person name="Field M.C."/>
            <person name="Barry J.D."/>
            <person name="Hertz-Fowler C."/>
            <person name="Berriman M."/>
        </authorList>
    </citation>
    <scope>NUCLEOTIDE SEQUENCE</scope>
    <source>
        <strain evidence="7">IL3000</strain>
    </source>
</reference>